<name>A0A2V4PB58_9ACTN</name>
<reference evidence="3 4" key="1">
    <citation type="submission" date="2018-03" db="EMBL/GenBank/DDBJ databases">
        <title>Bioinformatic expansion and discovery of thiopeptide antibiotics.</title>
        <authorList>
            <person name="Schwalen C.J."/>
            <person name="Hudson G.A."/>
            <person name="Mitchell D.A."/>
        </authorList>
    </citation>
    <scope>NUCLEOTIDE SEQUENCE [LARGE SCALE GENOMIC DNA]</scope>
    <source>
        <strain evidence="3 4">ATCC 21389</strain>
    </source>
</reference>
<evidence type="ECO:0000313" key="4">
    <source>
        <dbReference type="Proteomes" id="UP000248039"/>
    </source>
</evidence>
<dbReference type="EMBL" id="PYBW01000001">
    <property type="protein sequence ID" value="PYC88506.1"/>
    <property type="molecule type" value="Genomic_DNA"/>
</dbReference>
<evidence type="ECO:0008006" key="5">
    <source>
        <dbReference type="Google" id="ProtNLM"/>
    </source>
</evidence>
<proteinExistence type="predicted"/>
<keyword evidence="2" id="KW-0732">Signal</keyword>
<keyword evidence="4" id="KW-1185">Reference proteome</keyword>
<dbReference type="AlphaFoldDB" id="A0A2V4PB58"/>
<feature type="signal peptide" evidence="2">
    <location>
        <begin position="1"/>
        <end position="35"/>
    </location>
</feature>
<organism evidence="3 4">
    <name type="scientific">Streptomyces tateyamensis</name>
    <dbReference type="NCBI Taxonomy" id="565073"/>
    <lineage>
        <taxon>Bacteria</taxon>
        <taxon>Bacillati</taxon>
        <taxon>Actinomycetota</taxon>
        <taxon>Actinomycetes</taxon>
        <taxon>Kitasatosporales</taxon>
        <taxon>Streptomycetaceae</taxon>
        <taxon>Streptomyces</taxon>
    </lineage>
</organism>
<protein>
    <recommendedName>
        <fullName evidence="5">DUF3558 domain-containing protein</fullName>
    </recommendedName>
</protein>
<feature type="region of interest" description="Disordered" evidence="1">
    <location>
        <begin position="45"/>
        <end position="66"/>
    </location>
</feature>
<dbReference type="OrthoDB" id="3699565at2"/>
<dbReference type="PROSITE" id="PS51257">
    <property type="entry name" value="PROKAR_LIPOPROTEIN"/>
    <property type="match status" value="1"/>
</dbReference>
<feature type="chain" id="PRO_5016117861" description="DUF3558 domain-containing protein" evidence="2">
    <location>
        <begin position="36"/>
        <end position="204"/>
    </location>
</feature>
<comment type="caution">
    <text evidence="3">The sequence shown here is derived from an EMBL/GenBank/DDBJ whole genome shotgun (WGS) entry which is preliminary data.</text>
</comment>
<feature type="compositionally biased region" description="Polar residues" evidence="1">
    <location>
        <begin position="45"/>
        <end position="60"/>
    </location>
</feature>
<dbReference type="RefSeq" id="WP_110664424.1">
    <property type="nucleotide sequence ID" value="NZ_PYBW01000001.1"/>
</dbReference>
<evidence type="ECO:0000256" key="1">
    <source>
        <dbReference type="SAM" id="MobiDB-lite"/>
    </source>
</evidence>
<evidence type="ECO:0000256" key="2">
    <source>
        <dbReference type="SAM" id="SignalP"/>
    </source>
</evidence>
<evidence type="ECO:0000313" key="3">
    <source>
        <dbReference type="EMBL" id="PYC88506.1"/>
    </source>
</evidence>
<gene>
    <name evidence="3" type="ORF">C7C46_00010</name>
</gene>
<dbReference type="Proteomes" id="UP000248039">
    <property type="component" value="Unassembled WGS sequence"/>
</dbReference>
<accession>A0A2V4PB58</accession>
<sequence>MTGRPNRLPPISGPFLLALALALVLAAATGCASSAAPGAATVRTATSPVSRAPSAASTSADPGPSPASRMVCTGYILAEIAGALGAETTELPAPTWAHHLYSCTYAYPDGSMLVSVKELSDPATAAAQFDGVRGSAGPVTTFSGLGERAFTRADGSTVVLKDSSVLTVDVSKLPPLFGKPPRSRSNVSVTIATTIMVCWKEHAE</sequence>